<comment type="catalytic activity">
    <reaction evidence="13">
        <text>2 [3Fe-4S](0)-[protein] + 2 Fe(2+)-[Dph3] + NADH = 2 [4Fe-4S](1+)-[protein] + 2 [Dph3] + NAD(+) + H(+)</text>
        <dbReference type="Rhea" id="RHEA:71239"/>
        <dbReference type="Rhea" id="RHEA-COMP:17997"/>
        <dbReference type="Rhea" id="RHEA-COMP:17998"/>
        <dbReference type="Rhea" id="RHEA-COMP:18001"/>
        <dbReference type="Rhea" id="RHEA-COMP:18002"/>
        <dbReference type="ChEBI" id="CHEBI:15378"/>
        <dbReference type="ChEBI" id="CHEBI:29033"/>
        <dbReference type="ChEBI" id="CHEBI:33723"/>
        <dbReference type="ChEBI" id="CHEBI:47402"/>
        <dbReference type="ChEBI" id="CHEBI:57540"/>
        <dbReference type="ChEBI" id="CHEBI:57945"/>
        <dbReference type="ChEBI" id="CHEBI:83228"/>
    </reaction>
</comment>
<keyword evidence="7" id="KW-0479">Metal-binding</keyword>
<gene>
    <name evidence="16" type="ORF">BDP27DRAFT_1382014</name>
</gene>
<evidence type="ECO:0000259" key="14">
    <source>
        <dbReference type="PROSITE" id="PS50076"/>
    </source>
</evidence>
<reference evidence="16" key="1">
    <citation type="submission" date="2020-11" db="EMBL/GenBank/DDBJ databases">
        <authorList>
            <consortium name="DOE Joint Genome Institute"/>
            <person name="Ahrendt S."/>
            <person name="Riley R."/>
            <person name="Andreopoulos W."/>
            <person name="Labutti K."/>
            <person name="Pangilinan J."/>
            <person name="Ruiz-Duenas F.J."/>
            <person name="Barrasa J.M."/>
            <person name="Sanchez-Garcia M."/>
            <person name="Camarero S."/>
            <person name="Miyauchi S."/>
            <person name="Serrano A."/>
            <person name="Linde D."/>
            <person name="Babiker R."/>
            <person name="Drula E."/>
            <person name="Ayuso-Fernandez I."/>
            <person name="Pacheco R."/>
            <person name="Padilla G."/>
            <person name="Ferreira P."/>
            <person name="Barriuso J."/>
            <person name="Kellner H."/>
            <person name="Castanera R."/>
            <person name="Alfaro M."/>
            <person name="Ramirez L."/>
            <person name="Pisabarro A.G."/>
            <person name="Kuo A."/>
            <person name="Tritt A."/>
            <person name="Lipzen A."/>
            <person name="He G."/>
            <person name="Yan M."/>
            <person name="Ng V."/>
            <person name="Cullen D."/>
            <person name="Martin F."/>
            <person name="Rosso M.-N."/>
            <person name="Henrissat B."/>
            <person name="Hibbett D."/>
            <person name="Martinez A.T."/>
            <person name="Grigoriev I.V."/>
        </authorList>
    </citation>
    <scope>NUCLEOTIDE SEQUENCE</scope>
    <source>
        <strain evidence="16">AH 40177</strain>
    </source>
</reference>
<evidence type="ECO:0000313" key="16">
    <source>
        <dbReference type="EMBL" id="KAF9072726.1"/>
    </source>
</evidence>
<evidence type="ECO:0000256" key="1">
    <source>
        <dbReference type="ARBA" id="ARBA00003474"/>
    </source>
</evidence>
<keyword evidence="17" id="KW-1185">Reference proteome</keyword>
<dbReference type="Pfam" id="PF00226">
    <property type="entry name" value="DnaJ"/>
    <property type="match status" value="1"/>
</dbReference>
<dbReference type="SUPFAM" id="SSF144217">
    <property type="entry name" value="CSL zinc finger"/>
    <property type="match status" value="1"/>
</dbReference>
<evidence type="ECO:0000256" key="4">
    <source>
        <dbReference type="ARBA" id="ARBA00005156"/>
    </source>
</evidence>
<dbReference type="PROSITE" id="PS51074">
    <property type="entry name" value="DPH_MB"/>
    <property type="match status" value="1"/>
</dbReference>
<dbReference type="GO" id="GO:0005737">
    <property type="term" value="C:cytoplasm"/>
    <property type="evidence" value="ECO:0007669"/>
    <property type="project" value="UniProtKB-SubCell"/>
</dbReference>
<comment type="caution">
    <text evidence="16">The sequence shown here is derived from an EMBL/GenBank/DDBJ whole genome shotgun (WGS) entry which is preliminary data.</text>
</comment>
<dbReference type="InterPro" id="IPR001623">
    <property type="entry name" value="DnaJ_domain"/>
</dbReference>
<comment type="catalytic activity">
    <reaction evidence="11">
        <text>[3Fe-4S](1+)-[protein] + Fe(2+)-[Dph3] = [3Fe-4S](0)-[protein] + Fe(3+)-[Dph3]</text>
        <dbReference type="Rhea" id="RHEA:71235"/>
        <dbReference type="Rhea" id="RHEA-COMP:17996"/>
        <dbReference type="Rhea" id="RHEA-COMP:17997"/>
        <dbReference type="Rhea" id="RHEA-COMP:18002"/>
        <dbReference type="Rhea" id="RHEA-COMP:18003"/>
        <dbReference type="ChEBI" id="CHEBI:29033"/>
        <dbReference type="ChEBI" id="CHEBI:29034"/>
        <dbReference type="ChEBI" id="CHEBI:33751"/>
        <dbReference type="ChEBI" id="CHEBI:47402"/>
        <dbReference type="ChEBI" id="CHEBI:83228"/>
    </reaction>
</comment>
<accession>A0A9P5PUM4</accession>
<feature type="domain" description="J" evidence="14">
    <location>
        <begin position="9"/>
        <end position="65"/>
    </location>
</feature>
<dbReference type="GO" id="GO:0017183">
    <property type="term" value="P:protein histidyl modification to diphthamide"/>
    <property type="evidence" value="ECO:0007669"/>
    <property type="project" value="InterPro"/>
</dbReference>
<comment type="subcellular location">
    <subcellularLocation>
        <location evidence="3">Cytoplasm</location>
    </subcellularLocation>
    <subcellularLocation>
        <location evidence="2">Nucleus</location>
    </subcellularLocation>
</comment>
<dbReference type="PROSITE" id="PS50076">
    <property type="entry name" value="DNAJ_2"/>
    <property type="match status" value="1"/>
</dbReference>
<dbReference type="InterPro" id="IPR007872">
    <property type="entry name" value="DPH_MB_dom"/>
</dbReference>
<dbReference type="InterPro" id="IPR044248">
    <property type="entry name" value="DPH3/4-like"/>
</dbReference>
<evidence type="ECO:0000256" key="10">
    <source>
        <dbReference type="ARBA" id="ARBA00024032"/>
    </source>
</evidence>
<dbReference type="PANTHER" id="PTHR21454">
    <property type="entry name" value="DPH3 HOMOLOG-RELATED"/>
    <property type="match status" value="1"/>
</dbReference>
<dbReference type="InterPro" id="IPR036671">
    <property type="entry name" value="DPH_MB_sf"/>
</dbReference>
<evidence type="ECO:0000256" key="9">
    <source>
        <dbReference type="ARBA" id="ARBA00023242"/>
    </source>
</evidence>
<dbReference type="CDD" id="cd06257">
    <property type="entry name" value="DnaJ"/>
    <property type="match status" value="1"/>
</dbReference>
<comment type="function">
    <text evidence="1">Required for the first step of diphthamide biosynthesis, the transfer of 3-amino-3-carboxypropyl from S-adenosyl-L-methionine to a histidine residue. Diphthamide is a post-translational modification of histidine which occurs in elongation factor 2.</text>
</comment>
<evidence type="ECO:0000256" key="7">
    <source>
        <dbReference type="ARBA" id="ARBA00022723"/>
    </source>
</evidence>
<comment type="similarity">
    <text evidence="10">Belongs to the DPH3 family.</text>
</comment>
<dbReference type="PRINTS" id="PR00625">
    <property type="entry name" value="JDOMAIN"/>
</dbReference>
<dbReference type="AlphaFoldDB" id="A0A9P5PUM4"/>
<dbReference type="PANTHER" id="PTHR21454:SF31">
    <property type="entry name" value="DIPHTHAMIDE BIOSYNTHESIS PROTEIN 3"/>
    <property type="match status" value="1"/>
</dbReference>
<evidence type="ECO:0000259" key="15">
    <source>
        <dbReference type="PROSITE" id="PS51074"/>
    </source>
</evidence>
<sequence>MLSDSSSIDFYEILALARTASAVDVKAAYHRALITHHPDKNTSKPSTVHIATIKKAYEYDVQLQQKIANISSRPAQVISLEDFEEDPVDDTAWTYPCRCGAVYRITESDMEIGSHIIGCSGCSELVWVGFELATED</sequence>
<dbReference type="GO" id="GO:0005634">
    <property type="term" value="C:nucleus"/>
    <property type="evidence" value="ECO:0007669"/>
    <property type="project" value="UniProtKB-SubCell"/>
</dbReference>
<evidence type="ECO:0000256" key="13">
    <source>
        <dbReference type="ARBA" id="ARBA00048125"/>
    </source>
</evidence>
<dbReference type="SUPFAM" id="SSF46565">
    <property type="entry name" value="Chaperone J-domain"/>
    <property type="match status" value="1"/>
</dbReference>
<dbReference type="Proteomes" id="UP000772434">
    <property type="component" value="Unassembled WGS sequence"/>
</dbReference>
<evidence type="ECO:0000256" key="6">
    <source>
        <dbReference type="ARBA" id="ARBA00021797"/>
    </source>
</evidence>
<proteinExistence type="inferred from homology"/>
<evidence type="ECO:0000256" key="5">
    <source>
        <dbReference type="ARBA" id="ARBA00006169"/>
    </source>
</evidence>
<evidence type="ECO:0000256" key="12">
    <source>
        <dbReference type="ARBA" id="ARBA00041070"/>
    </source>
</evidence>
<evidence type="ECO:0000313" key="17">
    <source>
        <dbReference type="Proteomes" id="UP000772434"/>
    </source>
</evidence>
<dbReference type="OrthoDB" id="445556at2759"/>
<dbReference type="Pfam" id="PF05207">
    <property type="entry name" value="Zn_ribbon_CSL"/>
    <property type="match status" value="1"/>
</dbReference>
<comment type="pathway">
    <text evidence="4">Protein modification; peptidyl-diphthamide biosynthesis.</text>
</comment>
<evidence type="ECO:0000256" key="8">
    <source>
        <dbReference type="ARBA" id="ARBA00023004"/>
    </source>
</evidence>
<comment type="similarity">
    <text evidence="5">Belongs to the DPH4 family.</text>
</comment>
<dbReference type="InterPro" id="IPR036869">
    <property type="entry name" value="J_dom_sf"/>
</dbReference>
<feature type="domain" description="DPH-type MB" evidence="15">
    <location>
        <begin position="74"/>
        <end position="131"/>
    </location>
</feature>
<name>A0A9P5PUM4_9AGAR</name>
<dbReference type="Gene3D" id="1.10.287.110">
    <property type="entry name" value="DnaJ domain"/>
    <property type="match status" value="1"/>
</dbReference>
<dbReference type="SMART" id="SM00271">
    <property type="entry name" value="DnaJ"/>
    <property type="match status" value="1"/>
</dbReference>
<keyword evidence="9" id="KW-0539">Nucleus</keyword>
<dbReference type="EMBL" id="JADNRY010000022">
    <property type="protein sequence ID" value="KAF9072726.1"/>
    <property type="molecule type" value="Genomic_DNA"/>
</dbReference>
<dbReference type="Gene3D" id="3.10.660.10">
    <property type="entry name" value="DPH Zinc finger"/>
    <property type="match status" value="1"/>
</dbReference>
<evidence type="ECO:0000256" key="11">
    <source>
        <dbReference type="ARBA" id="ARBA00036267"/>
    </source>
</evidence>
<evidence type="ECO:0000256" key="2">
    <source>
        <dbReference type="ARBA" id="ARBA00004123"/>
    </source>
</evidence>
<keyword evidence="8" id="KW-0408">Iron</keyword>
<protein>
    <recommendedName>
        <fullName evidence="12">Diphthamide biosynthesis protein 3</fullName>
    </recommendedName>
    <alternativeName>
        <fullName evidence="6">Diphthamide biosynthesis protein 4</fullName>
    </alternativeName>
</protein>
<organism evidence="16 17">
    <name type="scientific">Rhodocollybia butyracea</name>
    <dbReference type="NCBI Taxonomy" id="206335"/>
    <lineage>
        <taxon>Eukaryota</taxon>
        <taxon>Fungi</taxon>
        <taxon>Dikarya</taxon>
        <taxon>Basidiomycota</taxon>
        <taxon>Agaricomycotina</taxon>
        <taxon>Agaricomycetes</taxon>
        <taxon>Agaricomycetidae</taxon>
        <taxon>Agaricales</taxon>
        <taxon>Marasmiineae</taxon>
        <taxon>Omphalotaceae</taxon>
        <taxon>Rhodocollybia</taxon>
    </lineage>
</organism>
<dbReference type="GO" id="GO:0046872">
    <property type="term" value="F:metal ion binding"/>
    <property type="evidence" value="ECO:0007669"/>
    <property type="project" value="UniProtKB-KW"/>
</dbReference>
<evidence type="ECO:0000256" key="3">
    <source>
        <dbReference type="ARBA" id="ARBA00004496"/>
    </source>
</evidence>